<name>A0A2G2VE12_CAPBA</name>
<gene>
    <name evidence="1" type="ORF">CQW23_27557</name>
</gene>
<comment type="caution">
    <text evidence="1">The sequence shown here is derived from an EMBL/GenBank/DDBJ whole genome shotgun (WGS) entry which is preliminary data.</text>
</comment>
<protein>
    <submittedName>
        <fullName evidence="1">Uncharacterized protein</fullName>
    </submittedName>
</protein>
<evidence type="ECO:0000313" key="1">
    <source>
        <dbReference type="EMBL" id="PHT31220.1"/>
    </source>
</evidence>
<sequence>MNLYATPYCKCDPNCREHYHAFEEEQHPEIAQISNAYVRQCRQTHCFDIDDYIDGTIHPLGPFKEIRRGMAEIIMELANRAIQEYNEKESNDFKYRVLKIDK</sequence>
<evidence type="ECO:0000313" key="2">
    <source>
        <dbReference type="Proteomes" id="UP000224567"/>
    </source>
</evidence>
<dbReference type="OrthoDB" id="1303729at2759"/>
<dbReference type="AlphaFoldDB" id="A0A2G2VE12"/>
<proteinExistence type="predicted"/>
<reference evidence="2" key="2">
    <citation type="journal article" date="2017" name="J. Anim. Genet.">
        <title>Multiple reference genome sequences of hot pepper reveal the massive evolution of plant disease resistance genes by retroduplication.</title>
        <authorList>
            <person name="Kim S."/>
            <person name="Park J."/>
            <person name="Yeom S.-I."/>
            <person name="Kim Y.-M."/>
            <person name="Seo E."/>
            <person name="Kim K.-T."/>
            <person name="Kim M.-S."/>
            <person name="Lee J.M."/>
            <person name="Cheong K."/>
            <person name="Shin H.-S."/>
            <person name="Kim S.-B."/>
            <person name="Han K."/>
            <person name="Lee J."/>
            <person name="Park M."/>
            <person name="Lee H.-A."/>
            <person name="Lee H.-Y."/>
            <person name="Lee Y."/>
            <person name="Oh S."/>
            <person name="Lee J.H."/>
            <person name="Choi E."/>
            <person name="Choi E."/>
            <person name="Lee S.E."/>
            <person name="Jeon J."/>
            <person name="Kim H."/>
            <person name="Choi G."/>
            <person name="Song H."/>
            <person name="Lee J."/>
            <person name="Lee S.-C."/>
            <person name="Kwon J.-K."/>
            <person name="Lee H.-Y."/>
            <person name="Koo N."/>
            <person name="Hong Y."/>
            <person name="Kim R.W."/>
            <person name="Kang W.-H."/>
            <person name="Huh J.H."/>
            <person name="Kang B.-C."/>
            <person name="Yang T.-J."/>
            <person name="Lee Y.-H."/>
            <person name="Bennetzen J.L."/>
            <person name="Choi D."/>
        </authorList>
    </citation>
    <scope>NUCLEOTIDE SEQUENCE [LARGE SCALE GENOMIC DNA]</scope>
    <source>
        <strain evidence="2">cv. PBC81</strain>
    </source>
</reference>
<dbReference type="EMBL" id="MLFT02000012">
    <property type="protein sequence ID" value="PHT31220.1"/>
    <property type="molecule type" value="Genomic_DNA"/>
</dbReference>
<reference evidence="1 2" key="1">
    <citation type="journal article" date="2017" name="Genome Biol.">
        <title>New reference genome sequences of hot pepper reveal the massive evolution of plant disease-resistance genes by retroduplication.</title>
        <authorList>
            <person name="Kim S."/>
            <person name="Park J."/>
            <person name="Yeom S.I."/>
            <person name="Kim Y.M."/>
            <person name="Seo E."/>
            <person name="Kim K.T."/>
            <person name="Kim M.S."/>
            <person name="Lee J.M."/>
            <person name="Cheong K."/>
            <person name="Shin H.S."/>
            <person name="Kim S.B."/>
            <person name="Han K."/>
            <person name="Lee J."/>
            <person name="Park M."/>
            <person name="Lee H.A."/>
            <person name="Lee H.Y."/>
            <person name="Lee Y."/>
            <person name="Oh S."/>
            <person name="Lee J.H."/>
            <person name="Choi E."/>
            <person name="Choi E."/>
            <person name="Lee S.E."/>
            <person name="Jeon J."/>
            <person name="Kim H."/>
            <person name="Choi G."/>
            <person name="Song H."/>
            <person name="Lee J."/>
            <person name="Lee S.C."/>
            <person name="Kwon J.K."/>
            <person name="Lee H.Y."/>
            <person name="Koo N."/>
            <person name="Hong Y."/>
            <person name="Kim R.W."/>
            <person name="Kang W.H."/>
            <person name="Huh J.H."/>
            <person name="Kang B.C."/>
            <person name="Yang T.J."/>
            <person name="Lee Y.H."/>
            <person name="Bennetzen J.L."/>
            <person name="Choi D."/>
        </authorList>
    </citation>
    <scope>NUCLEOTIDE SEQUENCE [LARGE SCALE GENOMIC DNA]</scope>
    <source>
        <strain evidence="2">cv. PBC81</strain>
    </source>
</reference>
<organism evidence="1 2">
    <name type="scientific">Capsicum baccatum</name>
    <name type="common">Peruvian pepper</name>
    <dbReference type="NCBI Taxonomy" id="33114"/>
    <lineage>
        <taxon>Eukaryota</taxon>
        <taxon>Viridiplantae</taxon>
        <taxon>Streptophyta</taxon>
        <taxon>Embryophyta</taxon>
        <taxon>Tracheophyta</taxon>
        <taxon>Spermatophyta</taxon>
        <taxon>Magnoliopsida</taxon>
        <taxon>eudicotyledons</taxon>
        <taxon>Gunneridae</taxon>
        <taxon>Pentapetalae</taxon>
        <taxon>asterids</taxon>
        <taxon>lamiids</taxon>
        <taxon>Solanales</taxon>
        <taxon>Solanaceae</taxon>
        <taxon>Solanoideae</taxon>
        <taxon>Capsiceae</taxon>
        <taxon>Capsicum</taxon>
    </lineage>
</organism>
<dbReference type="Proteomes" id="UP000224567">
    <property type="component" value="Unassembled WGS sequence"/>
</dbReference>
<keyword evidence="2" id="KW-1185">Reference proteome</keyword>
<accession>A0A2G2VE12</accession>